<sequence length="622" mass="66444">MSSITVDDVWDLDADTGWLLTARTRLTSFATALADAAATVRTTRDDLTEHWEGNRAESYLSYAPTLRTALHGASEEAGALQQVLAVIDADVENAQNHLDSSFVRASSACSTALRLFGSVTFTWPDDEDQPPEIAVEQGKAQGIREELGRTLSGRASTLDSISQRAKDISDDWAGPADGIPNWDYPTGVSYGIMQTTLGDTTTVTTGSGNDTIEVTVDPDTGETVLTVTHYTESQCVVEEVRIPADQEVVINTGGGSDTITVPSGTEVNLRFSGGEGDDTVSAQGATGDIEAFGGEGADTLELGSGADVVHGGAGDDYVDSGGGDDQVFGGLGNDVLYGMDGEDVISGGEGNDYLEGATGDDRLFAGQGDDIVSGGFGDDTGHGGAGDDTMYAGSGTDSFTGGQGTDKLTGEDHDTMDGEQRITIEIPSEEHYTRWLEFEVDGSDAFKQRMLADLQMMASSETGQEMLEAQGRHYDESGFLGMGKDKVTIREFDEQNGYASPDGYVVTINPDYQGGINNTTDPNGWTGKPPIVVLFHELGHINQFRSQGGDADHWWDPDAINAEGGRGDWIRDENGQPLIERQNVGLEWDTDVVPEGDGEDYDDDLTENGFRDELGTPRREWY</sequence>
<dbReference type="RefSeq" id="WP_058890616.1">
    <property type="nucleotide sequence ID" value="NZ_LQBL01000011.1"/>
</dbReference>
<evidence type="ECO:0008006" key="6">
    <source>
        <dbReference type="Google" id="ProtNLM"/>
    </source>
</evidence>
<gene>
    <name evidence="4" type="ORF">AVL62_12125</name>
</gene>
<feature type="region of interest" description="Disordered" evidence="3">
    <location>
        <begin position="590"/>
        <end position="622"/>
    </location>
</feature>
<feature type="compositionally biased region" description="Acidic residues" evidence="3">
    <location>
        <begin position="590"/>
        <end position="606"/>
    </location>
</feature>
<dbReference type="Proteomes" id="UP000054837">
    <property type="component" value="Unassembled WGS sequence"/>
</dbReference>
<evidence type="ECO:0000256" key="2">
    <source>
        <dbReference type="ARBA" id="ARBA00022525"/>
    </source>
</evidence>
<dbReference type="InterPro" id="IPR011049">
    <property type="entry name" value="Serralysin-like_metalloprot_C"/>
</dbReference>
<evidence type="ECO:0000256" key="3">
    <source>
        <dbReference type="SAM" id="MobiDB-lite"/>
    </source>
</evidence>
<dbReference type="PANTHER" id="PTHR38340">
    <property type="entry name" value="S-LAYER PROTEIN"/>
    <property type="match status" value="1"/>
</dbReference>
<dbReference type="InterPro" id="IPR028208">
    <property type="entry name" value="Effector_pro_NleD-like"/>
</dbReference>
<proteinExistence type="predicted"/>
<dbReference type="EMBL" id="LQBL01000011">
    <property type="protein sequence ID" value="KUG56870.1"/>
    <property type="molecule type" value="Genomic_DNA"/>
</dbReference>
<dbReference type="Gene3D" id="2.150.10.10">
    <property type="entry name" value="Serralysin-like metalloprotease, C-terminal"/>
    <property type="match status" value="2"/>
</dbReference>
<comment type="caution">
    <text evidence="4">The sequence shown here is derived from an EMBL/GenBank/DDBJ whole genome shotgun (WGS) entry which is preliminary data.</text>
</comment>
<dbReference type="OrthoDB" id="5952792at2"/>
<evidence type="ECO:0000313" key="4">
    <source>
        <dbReference type="EMBL" id="KUG56870.1"/>
    </source>
</evidence>
<dbReference type="GO" id="GO:0005576">
    <property type="term" value="C:extracellular region"/>
    <property type="evidence" value="ECO:0007669"/>
    <property type="project" value="UniProtKB-SubCell"/>
</dbReference>
<evidence type="ECO:0000256" key="1">
    <source>
        <dbReference type="ARBA" id="ARBA00004613"/>
    </source>
</evidence>
<dbReference type="SUPFAM" id="SSF51120">
    <property type="entry name" value="beta-Roll"/>
    <property type="match status" value="1"/>
</dbReference>
<dbReference type="InterPro" id="IPR050557">
    <property type="entry name" value="RTX_toxin/Mannuronan_C5-epim"/>
</dbReference>
<dbReference type="PANTHER" id="PTHR38340:SF1">
    <property type="entry name" value="S-LAYER PROTEIN"/>
    <property type="match status" value="1"/>
</dbReference>
<evidence type="ECO:0000313" key="5">
    <source>
        <dbReference type="Proteomes" id="UP000054837"/>
    </source>
</evidence>
<dbReference type="STRING" id="767452.AVL62_12125"/>
<reference evidence="4 5" key="1">
    <citation type="submission" date="2015-12" db="EMBL/GenBank/DDBJ databases">
        <title>Serinicoccus chungangenesis strain CD08_5 genome sequencing and assembly.</title>
        <authorList>
            <person name="Chander A.M."/>
            <person name="Kaur G."/>
            <person name="Nair G.R."/>
            <person name="Dhawan D.K."/>
            <person name="Kochhar R.K."/>
            <person name="Mayilraj S."/>
            <person name="Bhadada S.K."/>
        </authorList>
    </citation>
    <scope>NUCLEOTIDE SEQUENCE [LARGE SCALE GENOMIC DNA]</scope>
    <source>
        <strain evidence="4 5">CD08_5</strain>
    </source>
</reference>
<keyword evidence="2" id="KW-0964">Secreted</keyword>
<feature type="compositionally biased region" description="Basic and acidic residues" evidence="3">
    <location>
        <begin position="609"/>
        <end position="622"/>
    </location>
</feature>
<dbReference type="Pfam" id="PF14891">
    <property type="entry name" value="Peptidase_M91"/>
    <property type="match status" value="1"/>
</dbReference>
<accession>A0A0W8IAE4</accession>
<name>A0A0W8IAE4_9MICO</name>
<dbReference type="Pfam" id="PF00353">
    <property type="entry name" value="HemolysinCabind"/>
    <property type="match status" value="3"/>
</dbReference>
<dbReference type="AlphaFoldDB" id="A0A0W8IAE4"/>
<organism evidence="4 5">
    <name type="scientific">Serinicoccus chungangensis</name>
    <dbReference type="NCBI Taxonomy" id="767452"/>
    <lineage>
        <taxon>Bacteria</taxon>
        <taxon>Bacillati</taxon>
        <taxon>Actinomycetota</taxon>
        <taxon>Actinomycetes</taxon>
        <taxon>Micrococcales</taxon>
        <taxon>Ornithinimicrobiaceae</taxon>
        <taxon>Serinicoccus</taxon>
    </lineage>
</organism>
<dbReference type="PRINTS" id="PR00313">
    <property type="entry name" value="CABNDNGRPT"/>
</dbReference>
<keyword evidence="5" id="KW-1185">Reference proteome</keyword>
<protein>
    <recommendedName>
        <fullName evidence="6">Calcium-binding protein</fullName>
    </recommendedName>
</protein>
<dbReference type="GO" id="GO:0005509">
    <property type="term" value="F:calcium ion binding"/>
    <property type="evidence" value="ECO:0007669"/>
    <property type="project" value="InterPro"/>
</dbReference>
<comment type="subcellular location">
    <subcellularLocation>
        <location evidence="1">Secreted</location>
    </subcellularLocation>
</comment>
<dbReference type="InterPro" id="IPR001343">
    <property type="entry name" value="Hemolysn_Ca-bd"/>
</dbReference>